<proteinExistence type="predicted"/>
<reference evidence="1" key="1">
    <citation type="journal article" date="2020" name="Nature">
        <title>Giant virus diversity and host interactions through global metagenomics.</title>
        <authorList>
            <person name="Schulz F."/>
            <person name="Roux S."/>
            <person name="Paez-Espino D."/>
            <person name="Jungbluth S."/>
            <person name="Walsh D.A."/>
            <person name="Denef V.J."/>
            <person name="McMahon K.D."/>
            <person name="Konstantinidis K.T."/>
            <person name="Eloe-Fadrosh E.A."/>
            <person name="Kyrpides N.C."/>
            <person name="Woyke T."/>
        </authorList>
    </citation>
    <scope>NUCLEOTIDE SEQUENCE</scope>
    <source>
        <strain evidence="1">GVMAG-M-3300018416-26</strain>
    </source>
</reference>
<name>A0A6C0BR95_9ZZZZ</name>
<dbReference type="EMBL" id="MN739219">
    <property type="protein sequence ID" value="QHS94321.1"/>
    <property type="molecule type" value="Genomic_DNA"/>
</dbReference>
<dbReference type="AlphaFoldDB" id="A0A6C0BR95"/>
<sequence>MRTLSIICSQPNTNNDKSSKNIHQPINIMYNSLYMLNLSHKKTKAIATLDVQIYKAYECKHINDDEKNMRLKDICDTIHDIHEINKKNNLYKLFDDEIISIN</sequence>
<organism evidence="1">
    <name type="scientific">viral metagenome</name>
    <dbReference type="NCBI Taxonomy" id="1070528"/>
    <lineage>
        <taxon>unclassified sequences</taxon>
        <taxon>metagenomes</taxon>
        <taxon>organismal metagenomes</taxon>
    </lineage>
</organism>
<protein>
    <submittedName>
        <fullName evidence="1">Uncharacterized protein</fullName>
    </submittedName>
</protein>
<evidence type="ECO:0000313" key="1">
    <source>
        <dbReference type="EMBL" id="QHS94321.1"/>
    </source>
</evidence>
<accession>A0A6C0BR95</accession>